<dbReference type="PROSITE" id="PS00028">
    <property type="entry name" value="ZINC_FINGER_C2H2_1"/>
    <property type="match status" value="21"/>
</dbReference>
<keyword evidence="8" id="KW-1185">Reference proteome</keyword>
<dbReference type="PANTHER" id="PTHR24379">
    <property type="entry name" value="KRAB AND ZINC FINGER DOMAIN-CONTAINING"/>
    <property type="match status" value="1"/>
</dbReference>
<feature type="domain" description="C2H2-type" evidence="6">
    <location>
        <begin position="1490"/>
        <end position="1514"/>
    </location>
</feature>
<evidence type="ECO:0000256" key="2">
    <source>
        <dbReference type="ARBA" id="ARBA00022737"/>
    </source>
</evidence>
<dbReference type="InterPro" id="IPR036236">
    <property type="entry name" value="Znf_C2H2_sf"/>
</dbReference>
<feature type="domain" description="C2H2-type" evidence="6">
    <location>
        <begin position="1074"/>
        <end position="1102"/>
    </location>
</feature>
<feature type="domain" description="C2H2-type" evidence="6">
    <location>
        <begin position="412"/>
        <end position="439"/>
    </location>
</feature>
<evidence type="ECO:0000259" key="6">
    <source>
        <dbReference type="PROSITE" id="PS50157"/>
    </source>
</evidence>
<dbReference type="PROSITE" id="PS50157">
    <property type="entry name" value="ZINC_FINGER_C2H2_2"/>
    <property type="match status" value="19"/>
</dbReference>
<dbReference type="Proteomes" id="UP000838756">
    <property type="component" value="Unassembled WGS sequence"/>
</dbReference>
<dbReference type="SUPFAM" id="SSF57667">
    <property type="entry name" value="beta-beta-alpha zinc fingers"/>
    <property type="match status" value="12"/>
</dbReference>
<feature type="domain" description="C2H2-type" evidence="6">
    <location>
        <begin position="296"/>
        <end position="318"/>
    </location>
</feature>
<evidence type="ECO:0000313" key="7">
    <source>
        <dbReference type="EMBL" id="CAH2230093.1"/>
    </source>
</evidence>
<dbReference type="Gene3D" id="3.30.160.60">
    <property type="entry name" value="Classic Zinc Finger"/>
    <property type="match status" value="14"/>
</dbReference>
<dbReference type="FunFam" id="3.30.160.60:FF:000624">
    <property type="entry name" value="zinc finger protein 697"/>
    <property type="match status" value="3"/>
</dbReference>
<dbReference type="OrthoDB" id="6077919at2759"/>
<dbReference type="SMART" id="SM00355">
    <property type="entry name" value="ZnF_C2H2"/>
    <property type="match status" value="33"/>
</dbReference>
<organism evidence="7 8">
    <name type="scientific">Pararge aegeria aegeria</name>
    <dbReference type="NCBI Taxonomy" id="348720"/>
    <lineage>
        <taxon>Eukaryota</taxon>
        <taxon>Metazoa</taxon>
        <taxon>Ecdysozoa</taxon>
        <taxon>Arthropoda</taxon>
        <taxon>Hexapoda</taxon>
        <taxon>Insecta</taxon>
        <taxon>Pterygota</taxon>
        <taxon>Neoptera</taxon>
        <taxon>Endopterygota</taxon>
        <taxon>Lepidoptera</taxon>
        <taxon>Glossata</taxon>
        <taxon>Ditrysia</taxon>
        <taxon>Papilionoidea</taxon>
        <taxon>Nymphalidae</taxon>
        <taxon>Satyrinae</taxon>
        <taxon>Satyrini</taxon>
        <taxon>Parargina</taxon>
        <taxon>Pararge</taxon>
    </lineage>
</organism>
<feature type="domain" description="C2H2-type" evidence="6">
    <location>
        <begin position="1579"/>
        <end position="1606"/>
    </location>
</feature>
<feature type="domain" description="C2H2-type" evidence="6">
    <location>
        <begin position="1103"/>
        <end position="1130"/>
    </location>
</feature>
<keyword evidence="3 5" id="KW-0863">Zinc-finger</keyword>
<dbReference type="PANTHER" id="PTHR24379:SF121">
    <property type="entry name" value="C2H2-TYPE DOMAIN-CONTAINING PROTEIN"/>
    <property type="match status" value="1"/>
</dbReference>
<feature type="domain" description="C2H2-type" evidence="6">
    <location>
        <begin position="1342"/>
        <end position="1370"/>
    </location>
</feature>
<accession>A0A8S4R2K6</accession>
<reference evidence="7" key="1">
    <citation type="submission" date="2022-03" db="EMBL/GenBank/DDBJ databases">
        <authorList>
            <person name="Lindestad O."/>
        </authorList>
    </citation>
    <scope>NUCLEOTIDE SEQUENCE</scope>
</reference>
<comment type="caution">
    <text evidence="7">The sequence shown here is derived from an EMBL/GenBank/DDBJ whole genome shotgun (WGS) entry which is preliminary data.</text>
</comment>
<gene>
    <name evidence="7" type="primary">jg11301</name>
    <name evidence="7" type="ORF">PAEG_LOCUS9368</name>
</gene>
<evidence type="ECO:0000256" key="3">
    <source>
        <dbReference type="ARBA" id="ARBA00022771"/>
    </source>
</evidence>
<feature type="domain" description="C2H2-type" evidence="6">
    <location>
        <begin position="440"/>
        <end position="467"/>
    </location>
</feature>
<feature type="domain" description="C2H2-type" evidence="6">
    <location>
        <begin position="383"/>
        <end position="411"/>
    </location>
</feature>
<evidence type="ECO:0000313" key="8">
    <source>
        <dbReference type="Proteomes" id="UP000838756"/>
    </source>
</evidence>
<feature type="domain" description="C2H2-type" evidence="6">
    <location>
        <begin position="1463"/>
        <end position="1486"/>
    </location>
</feature>
<dbReference type="GO" id="GO:0008270">
    <property type="term" value="F:zinc ion binding"/>
    <property type="evidence" value="ECO:0007669"/>
    <property type="project" value="UniProtKB-KW"/>
</dbReference>
<dbReference type="InterPro" id="IPR013087">
    <property type="entry name" value="Znf_C2H2_type"/>
</dbReference>
<feature type="domain" description="C2H2-type" evidence="6">
    <location>
        <begin position="1014"/>
        <end position="1042"/>
    </location>
</feature>
<feature type="domain" description="C2H2-type" evidence="6">
    <location>
        <begin position="1131"/>
        <end position="1158"/>
    </location>
</feature>
<dbReference type="Pfam" id="PF13912">
    <property type="entry name" value="zf-C2H2_6"/>
    <property type="match status" value="3"/>
</dbReference>
<sequence length="1669" mass="193228">MQSFHFFGNPQLTIKSEITDDAKKIRTSKVRKVKCKENKTDIVKMPKTTILKGLTELIKGVTLIPENKAAIVKMPNTTILKGLSETIKRATSSSDDKVTIAKLNKSKAEGISKKVKRPAKIPKNITALSKMPNITIKKIEKPAPISEKQKHCSNLEVILANSNATPIRSHDGFTYMCCFCTDNFVNPSDLKNHTLTIHSNTEDRSKFMKKQTSSGYILKLDITQLKCKLCDKSIDTVEGLFDHLQNEHKQLIYTDVKNQIIPFKFGGEELQCAICPLMFNKYKILLEHMHTHYRNYVCETCDCGFINRRAMLSHKESHKTGSFECSKCNKVFATHQRRRTHINAVHKFMNMPNKCNVCNERFKSSPMKDQHMINVHGMSPVIRKCLACDKTFTNQNALRIHTKKYHLLERNYQCTECEMNFFKGEQLKHHMLKHTGRKDFQCDVCLKWFTRKTVLTEHMRIHTNDRRFTCLQCGRGKSKPVKRSGGIAKTKTVVKPDIVITFVKKERQVPLNGRNMHCANIEAFLKSSTATPIRSHDGFAYTCCFCSDRYVYPADLKSNTLMTHNNDRDIQEYLKKQRPDAFLMKLDITQLKCTEFDENLDTADALLSHLQNVHRRLIFTAVKNEIIPIKFGGEELQCAICPLVFHKYKILLELMHTHYRNHVCEVCDVAFMNRKAMYEYRDIHETGTFECDTCNKVFETLQRTHVKLVHKFMNMPTKSGVCNQRFKSTRTKDQHMATAHGMSPVIRFHHQSIIKREISNDDKKKHTNDKAKKIVKSEGKKTALGKTPNIVFVKGVPEKNKRPAPIPEIVTALSQMPNITIVKGPYKKAEKKPAPVTEKHRHYKNLEVLLAYSNATPIRNHDGFAYMCCFCSNNFVNPRDLKTHTLMTHNNSNDIRDFMQKQRPSAFLLKLDITQLKCKVCDDSIDTVDGLFDHLQNEHKKLLYTDVKNQIIPFKFGGEELQCAMCPLLFNKYKVLLEHMHTHYRNYVCEVCDGGFISRRAMINHKESHKKGSFECSKCDKVFDNILRRRTHMNAVHKFKNRPNKCGVCNERFKSTPMKDQHMINVHGMSPVIRKCLACDKTFTNQHSLRIHTKKYHLMERNHQCTECEKNFFTGAQLQIHMLKHTGKKDFQCDFCYKWFSRKTVLTTHMRIHTNDRRFTCLQCGRGFIQKCSWRGAHHQLIIKSEIADDAKSRINDRDKELYQSSEINSTDKIPHITFVKCLTEKTKRSPPIPEIITAIAKMPNITIVKGLSKPIKRSPPNCTGIAKMSDTQVGVVSKNNRKPTITINKTTITKMPDITLVKNSAENRAPISDKHRHRSNLEVFIAHSNATPIRSHDGFAYTCCFCNNIYVHPADLKTHTLTTHNNSHDIREFMKKQRPDAFLLKLDITLMKCTVCEERIDTVDALFDHLQNEHKKFLYTAVKNQIIPFKFGGEELQCAICPLVFNKYKILLEHMHSHFRNYICDVCDYGFISRRAMLSHKESHTKGSFKCSKCDKVFENPQRRRTHMNAVHTFMSLPSKCGICKERFKSGPLKDQHMINVHGMSPVIRKCLACDKSFANQQALRIHTKKYHLMERNFQCTECDMKFFTGTQLKNHMLKHTGKKDFQCDVCLKWFGRKCVLTEHMRIHTNDRRFTCLQCGRGFVQKCSWRGHMRTVHGELDDRAMTLA</sequence>
<evidence type="ECO:0000256" key="1">
    <source>
        <dbReference type="ARBA" id="ARBA00022723"/>
    </source>
</evidence>
<feature type="domain" description="C2H2-type" evidence="6">
    <location>
        <begin position="987"/>
        <end position="1009"/>
    </location>
</feature>
<feature type="domain" description="C2H2-type" evidence="6">
    <location>
        <begin position="175"/>
        <end position="203"/>
    </location>
</feature>
<proteinExistence type="predicted"/>
<keyword evidence="2" id="KW-0677">Repeat</keyword>
<dbReference type="EMBL" id="CAKXAJ010024774">
    <property type="protein sequence ID" value="CAH2230093.1"/>
    <property type="molecule type" value="Genomic_DNA"/>
</dbReference>
<dbReference type="Pfam" id="PF00096">
    <property type="entry name" value="zf-C2H2"/>
    <property type="match status" value="2"/>
</dbReference>
<feature type="domain" description="C2H2-type" evidence="6">
    <location>
        <begin position="1635"/>
        <end position="1658"/>
    </location>
</feature>
<protein>
    <submittedName>
        <fullName evidence="7">Jg11301 protein</fullName>
    </submittedName>
</protein>
<keyword evidence="1" id="KW-0479">Metal-binding</keyword>
<feature type="domain" description="C2H2-type" evidence="6">
    <location>
        <begin position="1607"/>
        <end position="1634"/>
    </location>
</feature>
<evidence type="ECO:0000256" key="4">
    <source>
        <dbReference type="ARBA" id="ARBA00022833"/>
    </source>
</evidence>
<feature type="domain" description="C2H2-type" evidence="6">
    <location>
        <begin position="1550"/>
        <end position="1578"/>
    </location>
</feature>
<evidence type="ECO:0000256" key="5">
    <source>
        <dbReference type="PROSITE-ProRule" id="PRU00042"/>
    </source>
</evidence>
<feature type="domain" description="C2H2-type" evidence="6">
    <location>
        <begin position="323"/>
        <end position="346"/>
    </location>
</feature>
<keyword evidence="4" id="KW-0862">Zinc</keyword>
<feature type="domain" description="C2H2-type" evidence="6">
    <location>
        <begin position="866"/>
        <end position="894"/>
    </location>
</feature>
<name>A0A8S4R2K6_9NEOP</name>